<feature type="compositionally biased region" description="Basic and acidic residues" evidence="1">
    <location>
        <begin position="104"/>
        <end position="140"/>
    </location>
</feature>
<dbReference type="RefSeq" id="WP_191865558.1">
    <property type="nucleotide sequence ID" value="NZ_BMZC01000003.1"/>
</dbReference>
<evidence type="ECO:0000313" key="3">
    <source>
        <dbReference type="Proteomes" id="UP000622604"/>
    </source>
</evidence>
<sequence>MATATCWQCGTFLERIITPVSRREECSQCKTDIHACKMCLNHDAQNRTGCDEERAEYIVDKERANFCEYFALSSRAFDDTKLDKQRRAKAQLAALFGDDTQDNSESHTSESHDLDSASDLTKHESPAQAAERKLRELLNQ</sequence>
<dbReference type="EMBL" id="BMZC01000003">
    <property type="protein sequence ID" value="GGZ55062.1"/>
    <property type="molecule type" value="Genomic_DNA"/>
</dbReference>
<accession>A0A8H9M022</accession>
<evidence type="ECO:0000256" key="1">
    <source>
        <dbReference type="SAM" id="MobiDB-lite"/>
    </source>
</evidence>
<organism evidence="2 3">
    <name type="scientific">Paraglaciecola chathamensis</name>
    <dbReference type="NCBI Taxonomy" id="368405"/>
    <lineage>
        <taxon>Bacteria</taxon>
        <taxon>Pseudomonadati</taxon>
        <taxon>Pseudomonadota</taxon>
        <taxon>Gammaproteobacteria</taxon>
        <taxon>Alteromonadales</taxon>
        <taxon>Alteromonadaceae</taxon>
        <taxon>Paraglaciecola</taxon>
    </lineage>
</organism>
<comment type="caution">
    <text evidence="2">The sequence shown here is derived from an EMBL/GenBank/DDBJ whole genome shotgun (WGS) entry which is preliminary data.</text>
</comment>
<reference evidence="2" key="1">
    <citation type="journal article" date="2014" name="Int. J. Syst. Evol. Microbiol.">
        <title>Complete genome sequence of Corynebacterium casei LMG S-19264T (=DSM 44701T), isolated from a smear-ripened cheese.</title>
        <authorList>
            <consortium name="US DOE Joint Genome Institute (JGI-PGF)"/>
            <person name="Walter F."/>
            <person name="Albersmeier A."/>
            <person name="Kalinowski J."/>
            <person name="Ruckert C."/>
        </authorList>
    </citation>
    <scope>NUCLEOTIDE SEQUENCE</scope>
    <source>
        <strain evidence="2">KCTC 32337</strain>
    </source>
</reference>
<reference evidence="2" key="2">
    <citation type="submission" date="2020-09" db="EMBL/GenBank/DDBJ databases">
        <authorList>
            <person name="Sun Q."/>
            <person name="Kim S."/>
        </authorList>
    </citation>
    <scope>NUCLEOTIDE SEQUENCE</scope>
    <source>
        <strain evidence="2">KCTC 32337</strain>
    </source>
</reference>
<evidence type="ECO:0000313" key="2">
    <source>
        <dbReference type="EMBL" id="GGZ55062.1"/>
    </source>
</evidence>
<dbReference type="AlphaFoldDB" id="A0A8H9M022"/>
<gene>
    <name evidence="2" type="ORF">GCM10011274_11410</name>
</gene>
<name>A0A8H9M022_9ALTE</name>
<protein>
    <submittedName>
        <fullName evidence="2">Uncharacterized protein</fullName>
    </submittedName>
</protein>
<dbReference type="Proteomes" id="UP000622604">
    <property type="component" value="Unassembled WGS sequence"/>
</dbReference>
<proteinExistence type="predicted"/>
<feature type="region of interest" description="Disordered" evidence="1">
    <location>
        <begin position="95"/>
        <end position="140"/>
    </location>
</feature>